<gene>
    <name evidence="1" type="ORF">B0T14DRAFT_495530</name>
</gene>
<dbReference type="EMBL" id="JAULSU010000003">
    <property type="protein sequence ID" value="KAK0624212.1"/>
    <property type="molecule type" value="Genomic_DNA"/>
</dbReference>
<protein>
    <submittedName>
        <fullName evidence="1">Uncharacterized protein</fullName>
    </submittedName>
</protein>
<reference evidence="1" key="1">
    <citation type="submission" date="2023-06" db="EMBL/GenBank/DDBJ databases">
        <title>Genome-scale phylogeny and comparative genomics of the fungal order Sordariales.</title>
        <authorList>
            <consortium name="Lawrence Berkeley National Laboratory"/>
            <person name="Hensen N."/>
            <person name="Bonometti L."/>
            <person name="Westerberg I."/>
            <person name="Brannstrom I.O."/>
            <person name="Guillou S."/>
            <person name="Cros-Aarteil S."/>
            <person name="Calhoun S."/>
            <person name="Haridas S."/>
            <person name="Kuo A."/>
            <person name="Mondo S."/>
            <person name="Pangilinan J."/>
            <person name="Riley R."/>
            <person name="Labutti K."/>
            <person name="Andreopoulos B."/>
            <person name="Lipzen A."/>
            <person name="Chen C."/>
            <person name="Yanf M."/>
            <person name="Daum C."/>
            <person name="Ng V."/>
            <person name="Clum A."/>
            <person name="Steindorff A."/>
            <person name="Ohm R."/>
            <person name="Martin F."/>
            <person name="Silar P."/>
            <person name="Natvig D."/>
            <person name="Lalanne C."/>
            <person name="Gautier V."/>
            <person name="Ament-Velasquez S.L."/>
            <person name="Kruys A."/>
            <person name="Hutchinson M.I."/>
            <person name="Powell A.J."/>
            <person name="Barry K."/>
            <person name="Miller A.N."/>
            <person name="Grigoriev I.V."/>
            <person name="Debuchy R."/>
            <person name="Gladieux P."/>
            <person name="Thoren M.H."/>
            <person name="Johannesson H."/>
        </authorList>
    </citation>
    <scope>NUCLEOTIDE SEQUENCE</scope>
    <source>
        <strain evidence="1">CBS 606.72</strain>
    </source>
</reference>
<keyword evidence="2" id="KW-1185">Reference proteome</keyword>
<sequence>MFEEEEGASEIENWHKWFTFARNIIEETGTTNASNMTTMKGWKPPLVRGIPSSECYDYSNCHDPIFTGSGPIWGCTCVFVFSVHGVWMAHFWENPQMMNSNGKFKTEAIKFLGCGDPDLDYPGIEQFGLPIFRYTPRHRVDYEDGSHDFVRAVEIMFEGTRIRYFEWPWTLSDLDQQAADTPPHSDA</sequence>
<comment type="caution">
    <text evidence="1">The sequence shown here is derived from an EMBL/GenBank/DDBJ whole genome shotgun (WGS) entry which is preliminary data.</text>
</comment>
<dbReference type="Proteomes" id="UP001175000">
    <property type="component" value="Unassembled WGS sequence"/>
</dbReference>
<organism evidence="1 2">
    <name type="scientific">Immersiella caudata</name>
    <dbReference type="NCBI Taxonomy" id="314043"/>
    <lineage>
        <taxon>Eukaryota</taxon>
        <taxon>Fungi</taxon>
        <taxon>Dikarya</taxon>
        <taxon>Ascomycota</taxon>
        <taxon>Pezizomycotina</taxon>
        <taxon>Sordariomycetes</taxon>
        <taxon>Sordariomycetidae</taxon>
        <taxon>Sordariales</taxon>
        <taxon>Lasiosphaeriaceae</taxon>
        <taxon>Immersiella</taxon>
    </lineage>
</organism>
<evidence type="ECO:0000313" key="1">
    <source>
        <dbReference type="EMBL" id="KAK0624212.1"/>
    </source>
</evidence>
<dbReference type="AlphaFoldDB" id="A0AA39WYY9"/>
<accession>A0AA39WYY9</accession>
<name>A0AA39WYY9_9PEZI</name>
<proteinExistence type="predicted"/>
<evidence type="ECO:0000313" key="2">
    <source>
        <dbReference type="Proteomes" id="UP001175000"/>
    </source>
</evidence>